<dbReference type="InterPro" id="IPR011330">
    <property type="entry name" value="Glyco_hydro/deAcase_b/a-brl"/>
</dbReference>
<proteinExistence type="predicted"/>
<keyword evidence="1" id="KW-0479">Metal-binding</keyword>
<feature type="compositionally biased region" description="Low complexity" evidence="3">
    <location>
        <begin position="67"/>
        <end position="91"/>
    </location>
</feature>
<gene>
    <name evidence="5" type="primary">pdaC</name>
    <name evidence="5" type="ORF">TKV_c08850</name>
</gene>
<dbReference type="SUPFAM" id="SSF88713">
    <property type="entry name" value="Glycoside hydrolase/deacetylase"/>
    <property type="match status" value="1"/>
</dbReference>
<dbReference type="PROSITE" id="PS51677">
    <property type="entry name" value="NODB"/>
    <property type="match status" value="1"/>
</dbReference>
<dbReference type="GO" id="GO:0016020">
    <property type="term" value="C:membrane"/>
    <property type="evidence" value="ECO:0007669"/>
    <property type="project" value="TreeGrafter"/>
</dbReference>
<dbReference type="PANTHER" id="PTHR10587:SF133">
    <property type="entry name" value="CHITIN DEACETYLASE 1-RELATED"/>
    <property type="match status" value="1"/>
</dbReference>
<keyword evidence="6" id="KW-1185">Reference proteome</keyword>
<dbReference type="eggNOG" id="COG0726">
    <property type="taxonomic scope" value="Bacteria"/>
</dbReference>
<evidence type="ECO:0000259" key="4">
    <source>
        <dbReference type="PROSITE" id="PS51677"/>
    </source>
</evidence>
<evidence type="ECO:0000256" key="1">
    <source>
        <dbReference type="ARBA" id="ARBA00022723"/>
    </source>
</evidence>
<protein>
    <submittedName>
        <fullName evidence="5">Peptidoglycan-N-acetylmuramic acid deacetylase PdaC</fullName>
        <ecNumber evidence="5">3.5.1.-</ecNumber>
    </submittedName>
</protein>
<dbReference type="HOGENOM" id="CLU_021264_2_3_9"/>
<dbReference type="Proteomes" id="UP000029669">
    <property type="component" value="Chromosome"/>
</dbReference>
<dbReference type="OrthoDB" id="9806342at2"/>
<dbReference type="Gene3D" id="3.20.20.370">
    <property type="entry name" value="Glycoside hydrolase/deacetylase"/>
    <property type="match status" value="1"/>
</dbReference>
<dbReference type="EC" id="3.5.1.-" evidence="5"/>
<feature type="region of interest" description="Disordered" evidence="3">
    <location>
        <begin position="54"/>
        <end position="118"/>
    </location>
</feature>
<dbReference type="STRING" id="2325.TKV_c08850"/>
<dbReference type="EMBL" id="CP009170">
    <property type="protein sequence ID" value="AIS52065.1"/>
    <property type="molecule type" value="Genomic_DNA"/>
</dbReference>
<dbReference type="AlphaFoldDB" id="A0A097AQH9"/>
<evidence type="ECO:0000256" key="2">
    <source>
        <dbReference type="ARBA" id="ARBA00022801"/>
    </source>
</evidence>
<reference evidence="6" key="1">
    <citation type="journal article" date="2015" name="Genome Announc.">
        <title>Whole-Genome Sequences of 80 Environmental and Clinical Isolates of Burkholderia pseudomallei.</title>
        <authorList>
            <person name="Johnson S.L."/>
            <person name="Baker A.L."/>
            <person name="Chain P.S."/>
            <person name="Currie B.J."/>
            <person name="Daligault H.E."/>
            <person name="Davenport K.W."/>
            <person name="Davis C.B."/>
            <person name="Inglis T.J."/>
            <person name="Kaestli M."/>
            <person name="Koren S."/>
            <person name="Mayo M."/>
            <person name="Merritt A.J."/>
            <person name="Price E.P."/>
            <person name="Sarovich D.S."/>
            <person name="Warner J."/>
            <person name="Rosovitz M.J."/>
        </authorList>
    </citation>
    <scope>NUCLEOTIDE SEQUENCE [LARGE SCALE GENOMIC DNA]</scope>
    <source>
        <strain evidence="6">DSM 2030</strain>
    </source>
</reference>
<dbReference type="CDD" id="cd10917">
    <property type="entry name" value="CE4_NodB_like_6s_7s"/>
    <property type="match status" value="1"/>
</dbReference>
<evidence type="ECO:0000256" key="3">
    <source>
        <dbReference type="SAM" id="MobiDB-lite"/>
    </source>
</evidence>
<dbReference type="GO" id="GO:0016810">
    <property type="term" value="F:hydrolase activity, acting on carbon-nitrogen (but not peptide) bonds"/>
    <property type="evidence" value="ECO:0007669"/>
    <property type="project" value="InterPro"/>
</dbReference>
<dbReference type="InterPro" id="IPR002509">
    <property type="entry name" value="NODB_dom"/>
</dbReference>
<accession>A0A097AQH9</accession>
<dbReference type="GO" id="GO:0005975">
    <property type="term" value="P:carbohydrate metabolic process"/>
    <property type="evidence" value="ECO:0007669"/>
    <property type="project" value="InterPro"/>
</dbReference>
<dbReference type="InterPro" id="IPR050248">
    <property type="entry name" value="Polysacc_deacetylase_ArnD"/>
</dbReference>
<dbReference type="KEGG" id="tki:TKV_c08850"/>
<name>A0A097AQH9_THEKI</name>
<evidence type="ECO:0000313" key="6">
    <source>
        <dbReference type="Proteomes" id="UP000029669"/>
    </source>
</evidence>
<dbReference type="Pfam" id="PF01522">
    <property type="entry name" value="Polysacc_deac_1"/>
    <property type="match status" value="1"/>
</dbReference>
<dbReference type="RefSeq" id="WP_084574180.1">
    <property type="nucleotide sequence ID" value="NZ_CP009170.1"/>
</dbReference>
<evidence type="ECO:0000313" key="5">
    <source>
        <dbReference type="EMBL" id="AIS52065.1"/>
    </source>
</evidence>
<dbReference type="PANTHER" id="PTHR10587">
    <property type="entry name" value="GLYCOSYL TRANSFERASE-RELATED"/>
    <property type="match status" value="1"/>
</dbReference>
<keyword evidence="2 5" id="KW-0378">Hydrolase</keyword>
<organism evidence="5 6">
    <name type="scientific">Thermoanaerobacter kivui</name>
    <name type="common">Acetogenium kivui</name>
    <dbReference type="NCBI Taxonomy" id="2325"/>
    <lineage>
        <taxon>Bacteria</taxon>
        <taxon>Bacillati</taxon>
        <taxon>Bacillota</taxon>
        <taxon>Clostridia</taxon>
        <taxon>Thermoanaerobacterales</taxon>
        <taxon>Thermoanaerobacteraceae</taxon>
        <taxon>Thermoanaerobacter</taxon>
    </lineage>
</organism>
<feature type="region of interest" description="Disordered" evidence="3">
    <location>
        <begin position="351"/>
        <end position="370"/>
    </location>
</feature>
<dbReference type="GO" id="GO:0046872">
    <property type="term" value="F:metal ion binding"/>
    <property type="evidence" value="ECO:0007669"/>
    <property type="project" value="UniProtKB-KW"/>
</dbReference>
<feature type="domain" description="NodB homology" evidence="4">
    <location>
        <begin position="161"/>
        <end position="338"/>
    </location>
</feature>
<feature type="compositionally biased region" description="Polar residues" evidence="3">
    <location>
        <begin position="92"/>
        <end position="116"/>
    </location>
</feature>
<sequence length="370" mass="41569">MILRRRRKKNRSIIYTIATIFLLSVLIGSGAFAYKYVFENKYVHANSAPKIMDIPSDNGKSSTLQQEESNTTKNQNSSNSEPAPSNENPTSVSTPKDTQTSDAINVSTDENTSPQLDNLDKNYGISNFVLKLVDRPDRDKLFGPPIPFNKRVFGYNKSAVKVVALTFDDGPIPEYTEKHVDILKSMGVKATFFVIGKNAQKHPELLKYIYENGNEIGLHSYSHFNMSKMKPEQMVDELYKTQKIVVEATGIKPTLFRPPYGAFNKALLEISDALGLHVVLWNVDPDDWRNPGMQNLVERVVSHAKNGSVILMHEGKPHTLAALPQIIEKLKSEGYNFVTISELLNYDKNNVTNSSESQQNQQQNDTSKTN</sequence>